<comment type="similarity">
    <text evidence="1">Belongs to the eukaryotic-type N-acetylglucosamine kinase family.</text>
</comment>
<evidence type="ECO:0000313" key="6">
    <source>
        <dbReference type="EMBL" id="KAJ6223834.1"/>
    </source>
</evidence>
<dbReference type="InterPro" id="IPR043129">
    <property type="entry name" value="ATPase_NBD"/>
</dbReference>
<evidence type="ECO:0000313" key="7">
    <source>
        <dbReference type="Proteomes" id="UP001142055"/>
    </source>
</evidence>
<dbReference type="Gene3D" id="3.30.420.40">
    <property type="match status" value="1"/>
</dbReference>
<dbReference type="EMBL" id="JAPWDV010000001">
    <property type="protein sequence ID" value="KAJ6223834.1"/>
    <property type="molecule type" value="Genomic_DNA"/>
</dbReference>
<name>A0A9Q0ME75_BLOTA</name>
<evidence type="ECO:0000256" key="4">
    <source>
        <dbReference type="ARBA" id="ARBA00031123"/>
    </source>
</evidence>
<reference evidence="6" key="1">
    <citation type="submission" date="2022-12" db="EMBL/GenBank/DDBJ databases">
        <title>Genome assemblies of Blomia tropicalis.</title>
        <authorList>
            <person name="Cui Y."/>
        </authorList>
    </citation>
    <scope>NUCLEOTIDE SEQUENCE</scope>
    <source>
        <tissue evidence="6">Adult mites</tissue>
    </source>
</reference>
<proteinExistence type="inferred from homology"/>
<dbReference type="InterPro" id="IPR039758">
    <property type="entry name" value="NAGK-like"/>
</dbReference>
<feature type="domain" description="ATPase BadF/BadG/BcrA/BcrD type" evidence="5">
    <location>
        <begin position="6"/>
        <end position="273"/>
    </location>
</feature>
<evidence type="ECO:0000259" key="5">
    <source>
        <dbReference type="Pfam" id="PF01869"/>
    </source>
</evidence>
<evidence type="ECO:0000256" key="3">
    <source>
        <dbReference type="ARBA" id="ARBA00014974"/>
    </source>
</evidence>
<dbReference type="Proteomes" id="UP001142055">
    <property type="component" value="Chromosome 1"/>
</dbReference>
<organism evidence="6 7">
    <name type="scientific">Blomia tropicalis</name>
    <name type="common">Mite</name>
    <dbReference type="NCBI Taxonomy" id="40697"/>
    <lineage>
        <taxon>Eukaryota</taxon>
        <taxon>Metazoa</taxon>
        <taxon>Ecdysozoa</taxon>
        <taxon>Arthropoda</taxon>
        <taxon>Chelicerata</taxon>
        <taxon>Arachnida</taxon>
        <taxon>Acari</taxon>
        <taxon>Acariformes</taxon>
        <taxon>Sarcoptiformes</taxon>
        <taxon>Astigmata</taxon>
        <taxon>Glycyphagoidea</taxon>
        <taxon>Echimyopodidae</taxon>
        <taxon>Blomia</taxon>
    </lineage>
</organism>
<dbReference type="SUPFAM" id="SSF53067">
    <property type="entry name" value="Actin-like ATPase domain"/>
    <property type="match status" value="2"/>
</dbReference>
<evidence type="ECO:0000256" key="1">
    <source>
        <dbReference type="ARBA" id="ARBA00006198"/>
    </source>
</evidence>
<dbReference type="OMA" id="IETRYDM"/>
<evidence type="ECO:0000256" key="2">
    <source>
        <dbReference type="ARBA" id="ARBA00012122"/>
    </source>
</evidence>
<dbReference type="AlphaFoldDB" id="A0A9Q0ME75"/>
<protein>
    <recommendedName>
        <fullName evidence="3">N-acetyl-D-glucosamine kinase</fullName>
        <ecNumber evidence="2">2.7.1.59</ecNumber>
    </recommendedName>
    <alternativeName>
        <fullName evidence="4">GlcNAc kinase</fullName>
    </alternativeName>
</protein>
<accession>A0A9Q0ME75</accession>
<dbReference type="Pfam" id="PF01869">
    <property type="entry name" value="BcrAD_BadFG"/>
    <property type="match status" value="1"/>
</dbReference>
<dbReference type="OrthoDB" id="311172at2759"/>
<gene>
    <name evidence="6" type="ORF">RDWZM_002379</name>
</gene>
<dbReference type="InterPro" id="IPR002731">
    <property type="entry name" value="ATPase_BadF"/>
</dbReference>
<sequence length="333" mass="37244">MKLFAGIEGGASFSKVMLLDETGRIIHELDQEPSTNIWLIGKKEWARRIDSMISKAFDQAKLPRQTLECLGLCLSGCEVEEQNEELSQFIRSKYPELCLYCKVASDTLGSIMTGSPNGGIVLIAGTGSNSLLFNSDGSCVRCGGWGHLIGDYGSAYWISQRMIRYLIEAEENYNPTSLDTTEGWREVYEHFGITNSMGLLKPLYEEFDKTYLAKLCQRLARLAFEKNDPLSLKVFAEAGEVLADHVVSLLKQTDEDNVPVICVGSVFKSWSLLQESFLKRIGTSTKRIDFRFLTRSSSIGAAFYAAKCAGYDLNINFSKNYIELCCYHNGQLI</sequence>
<dbReference type="EC" id="2.7.1.59" evidence="2"/>
<dbReference type="GO" id="GO:0045127">
    <property type="term" value="F:N-acetylglucosamine kinase activity"/>
    <property type="evidence" value="ECO:0007669"/>
    <property type="project" value="UniProtKB-EC"/>
</dbReference>
<dbReference type="PANTHER" id="PTHR12862">
    <property type="entry name" value="BADF TYPE ATPASE DOMAIN-CONTAINING PROTEIN"/>
    <property type="match status" value="1"/>
</dbReference>
<comment type="caution">
    <text evidence="6">The sequence shown here is derived from an EMBL/GenBank/DDBJ whole genome shotgun (WGS) entry which is preliminary data.</text>
</comment>
<keyword evidence="7" id="KW-1185">Reference proteome</keyword>
<dbReference type="PANTHER" id="PTHR12862:SF0">
    <property type="entry name" value="N-ACETYL-D-GLUCOSAMINE KINASE"/>
    <property type="match status" value="1"/>
</dbReference>